<dbReference type="Proteomes" id="UP001279410">
    <property type="component" value="Unassembled WGS sequence"/>
</dbReference>
<dbReference type="InterPro" id="IPR055135">
    <property type="entry name" value="PRMT_dom"/>
</dbReference>
<comment type="caution">
    <text evidence="3">The sequence shown here is derived from an EMBL/GenBank/DDBJ whole genome shotgun (WGS) entry which is preliminary data.</text>
</comment>
<evidence type="ECO:0000256" key="1">
    <source>
        <dbReference type="ARBA" id="ARBA00022691"/>
    </source>
</evidence>
<organism evidence="3 4">
    <name type="scientific">Lates japonicus</name>
    <name type="common">Japanese lates</name>
    <dbReference type="NCBI Taxonomy" id="270547"/>
    <lineage>
        <taxon>Eukaryota</taxon>
        <taxon>Metazoa</taxon>
        <taxon>Chordata</taxon>
        <taxon>Craniata</taxon>
        <taxon>Vertebrata</taxon>
        <taxon>Euteleostomi</taxon>
        <taxon>Actinopterygii</taxon>
        <taxon>Neopterygii</taxon>
        <taxon>Teleostei</taxon>
        <taxon>Neoteleostei</taxon>
        <taxon>Acanthomorphata</taxon>
        <taxon>Carangaria</taxon>
        <taxon>Carangaria incertae sedis</taxon>
        <taxon>Centropomidae</taxon>
        <taxon>Lates</taxon>
    </lineage>
</organism>
<keyword evidence="4" id="KW-1185">Reference proteome</keyword>
<dbReference type="Gene3D" id="2.70.160.11">
    <property type="entry name" value="Hnrnp arginine n-methyltransferase1"/>
    <property type="match status" value="1"/>
</dbReference>
<proteinExistence type="predicted"/>
<feature type="domain" description="Protein arginine N-methyltransferase" evidence="2">
    <location>
        <begin position="51"/>
        <end position="96"/>
    </location>
</feature>
<dbReference type="AlphaFoldDB" id="A0AAD3NJA0"/>
<name>A0AAD3NJA0_LATJO</name>
<keyword evidence="1" id="KW-0949">S-adenosyl-L-methionine</keyword>
<dbReference type="SUPFAM" id="SSF53335">
    <property type="entry name" value="S-adenosyl-L-methionine-dependent methyltransferases"/>
    <property type="match status" value="1"/>
</dbReference>
<sequence length="109" mass="12374">MILPVCQLLQEEAKESPAGRKGGVIIGVYGDVWEGDDDSLLDPTSQFKFNISTVFYLDDYLTVKTGEEIFGTISMKPNIKNNRDLDLTIDIDFKGQLCEMLKTSEYRMR</sequence>
<accession>A0AAD3NJA0</accession>
<gene>
    <name evidence="3" type="ORF">AKAME5_002346300</name>
</gene>
<dbReference type="InterPro" id="IPR029063">
    <property type="entry name" value="SAM-dependent_MTases_sf"/>
</dbReference>
<dbReference type="EMBL" id="BRZM01000881">
    <property type="protein sequence ID" value="GLD72139.1"/>
    <property type="molecule type" value="Genomic_DNA"/>
</dbReference>
<reference evidence="3" key="1">
    <citation type="submission" date="2022-08" db="EMBL/GenBank/DDBJ databases">
        <title>Genome sequencing of akame (Lates japonicus).</title>
        <authorList>
            <person name="Hashiguchi Y."/>
            <person name="Takahashi H."/>
        </authorList>
    </citation>
    <scope>NUCLEOTIDE SEQUENCE</scope>
    <source>
        <strain evidence="3">Kochi</strain>
    </source>
</reference>
<dbReference type="Pfam" id="PF22528">
    <property type="entry name" value="PRMT_C"/>
    <property type="match status" value="1"/>
</dbReference>
<evidence type="ECO:0000313" key="4">
    <source>
        <dbReference type="Proteomes" id="UP001279410"/>
    </source>
</evidence>
<evidence type="ECO:0000259" key="2">
    <source>
        <dbReference type="Pfam" id="PF22528"/>
    </source>
</evidence>
<evidence type="ECO:0000313" key="3">
    <source>
        <dbReference type="EMBL" id="GLD72139.1"/>
    </source>
</evidence>
<protein>
    <submittedName>
        <fullName evidence="3">Protein arginine N-methyltransferase 1</fullName>
    </submittedName>
</protein>